<evidence type="ECO:0000313" key="3">
    <source>
        <dbReference type="EnsemblPlants" id="KEH16101"/>
    </source>
</evidence>
<dbReference type="EnsemblPlants" id="KEH16101">
    <property type="protein sequence ID" value="KEH16101"/>
    <property type="gene ID" value="MTR_0330s0030"/>
</dbReference>
<feature type="signal peptide" evidence="1">
    <location>
        <begin position="1"/>
        <end position="27"/>
    </location>
</feature>
<keyword evidence="4" id="KW-1185">Reference proteome</keyword>
<dbReference type="HOGENOM" id="CLU_181053_0_2_1"/>
<dbReference type="EMBL" id="KL403055">
    <property type="protein sequence ID" value="KEH16101.1"/>
    <property type="molecule type" value="Genomic_DNA"/>
</dbReference>
<reference evidence="2 4" key="1">
    <citation type="journal article" date="2011" name="Nature">
        <title>The Medicago genome provides insight into the evolution of rhizobial symbioses.</title>
        <authorList>
            <person name="Young N.D."/>
            <person name="Debelle F."/>
            <person name="Oldroyd G.E."/>
            <person name="Geurts R."/>
            <person name="Cannon S.B."/>
            <person name="Udvardi M.K."/>
            <person name="Benedito V.A."/>
            <person name="Mayer K.F."/>
            <person name="Gouzy J."/>
            <person name="Schoof H."/>
            <person name="Van de Peer Y."/>
            <person name="Proost S."/>
            <person name="Cook D.R."/>
            <person name="Meyers B.C."/>
            <person name="Spannagl M."/>
            <person name="Cheung F."/>
            <person name="De Mita S."/>
            <person name="Krishnakumar V."/>
            <person name="Gundlach H."/>
            <person name="Zhou S."/>
            <person name="Mudge J."/>
            <person name="Bharti A.K."/>
            <person name="Murray J.D."/>
            <person name="Naoumkina M.A."/>
            <person name="Rosen B."/>
            <person name="Silverstein K.A."/>
            <person name="Tang H."/>
            <person name="Rombauts S."/>
            <person name="Zhao P.X."/>
            <person name="Zhou P."/>
            <person name="Barbe V."/>
            <person name="Bardou P."/>
            <person name="Bechner M."/>
            <person name="Bellec A."/>
            <person name="Berger A."/>
            <person name="Berges H."/>
            <person name="Bidwell S."/>
            <person name="Bisseling T."/>
            <person name="Choisne N."/>
            <person name="Couloux A."/>
            <person name="Denny R."/>
            <person name="Deshpande S."/>
            <person name="Dai X."/>
            <person name="Doyle J.J."/>
            <person name="Dudez A.M."/>
            <person name="Farmer A.D."/>
            <person name="Fouteau S."/>
            <person name="Franken C."/>
            <person name="Gibelin C."/>
            <person name="Gish J."/>
            <person name="Goldstein S."/>
            <person name="Gonzalez A.J."/>
            <person name="Green P.J."/>
            <person name="Hallab A."/>
            <person name="Hartog M."/>
            <person name="Hua A."/>
            <person name="Humphray S.J."/>
            <person name="Jeong D.H."/>
            <person name="Jing Y."/>
            <person name="Jocker A."/>
            <person name="Kenton S.M."/>
            <person name="Kim D.J."/>
            <person name="Klee K."/>
            <person name="Lai H."/>
            <person name="Lang C."/>
            <person name="Lin S."/>
            <person name="Macmil S.L."/>
            <person name="Magdelenat G."/>
            <person name="Matthews L."/>
            <person name="McCorrison J."/>
            <person name="Monaghan E.L."/>
            <person name="Mun J.H."/>
            <person name="Najar F.Z."/>
            <person name="Nicholson C."/>
            <person name="Noirot C."/>
            <person name="O'Bleness M."/>
            <person name="Paule C.R."/>
            <person name="Poulain J."/>
            <person name="Prion F."/>
            <person name="Qin B."/>
            <person name="Qu C."/>
            <person name="Retzel E.F."/>
            <person name="Riddle C."/>
            <person name="Sallet E."/>
            <person name="Samain S."/>
            <person name="Samson N."/>
            <person name="Sanders I."/>
            <person name="Saurat O."/>
            <person name="Scarpelli C."/>
            <person name="Schiex T."/>
            <person name="Segurens B."/>
            <person name="Severin A.J."/>
            <person name="Sherrier D.J."/>
            <person name="Shi R."/>
            <person name="Sims S."/>
            <person name="Singer S.R."/>
            <person name="Sinharoy S."/>
            <person name="Sterck L."/>
            <person name="Viollet A."/>
            <person name="Wang B.B."/>
            <person name="Wang K."/>
            <person name="Wang M."/>
            <person name="Wang X."/>
            <person name="Warfsmann J."/>
            <person name="Weissenbach J."/>
            <person name="White D.D."/>
            <person name="White J.D."/>
            <person name="Wiley G.B."/>
            <person name="Wincker P."/>
            <person name="Xing Y."/>
            <person name="Yang L."/>
            <person name="Yao Z."/>
            <person name="Ying F."/>
            <person name="Zhai J."/>
            <person name="Zhou L."/>
            <person name="Zuber A."/>
            <person name="Denarie J."/>
            <person name="Dixon R.A."/>
            <person name="May G.D."/>
            <person name="Schwartz D.C."/>
            <person name="Rogers J."/>
            <person name="Quetier F."/>
            <person name="Town C.D."/>
            <person name="Roe B.A."/>
        </authorList>
    </citation>
    <scope>NUCLEOTIDE SEQUENCE [LARGE SCALE GENOMIC DNA]</scope>
    <source>
        <strain evidence="2">A17</strain>
        <strain evidence="3 4">cv. Jemalong A17</strain>
    </source>
</reference>
<sequence>MAKVTKFVYITIHVLSLFFITMNDSDCVSKIICVLSQKPLCRNHICVCYKLNR</sequence>
<proteinExistence type="predicted"/>
<accession>A0A072TFT6</accession>
<dbReference type="Proteomes" id="UP000002051">
    <property type="component" value="Unassembled WGS sequence"/>
</dbReference>
<reference evidence="2 4" key="2">
    <citation type="journal article" date="2014" name="BMC Genomics">
        <title>An improved genome release (version Mt4.0) for the model legume Medicago truncatula.</title>
        <authorList>
            <person name="Tang H."/>
            <person name="Krishnakumar V."/>
            <person name="Bidwell S."/>
            <person name="Rosen B."/>
            <person name="Chan A."/>
            <person name="Zhou S."/>
            <person name="Gentzbittel L."/>
            <person name="Childs K.L."/>
            <person name="Yandell M."/>
            <person name="Gundlach H."/>
            <person name="Mayer K.F."/>
            <person name="Schwartz D.C."/>
            <person name="Town C.D."/>
        </authorList>
    </citation>
    <scope>GENOME REANNOTATION</scope>
    <source>
        <strain evidence="2">A17</strain>
        <strain evidence="3 4">cv. Jemalong A17</strain>
    </source>
</reference>
<evidence type="ECO:0000313" key="4">
    <source>
        <dbReference type="Proteomes" id="UP000002051"/>
    </source>
</evidence>
<evidence type="ECO:0000256" key="1">
    <source>
        <dbReference type="SAM" id="SignalP"/>
    </source>
</evidence>
<dbReference type="AlphaFoldDB" id="A0A072TFT6"/>
<name>A0A072TFT6_MEDTR</name>
<protein>
    <submittedName>
        <fullName evidence="2">Nodule Cysteine-Rich (NCR) secreted peptide</fullName>
    </submittedName>
</protein>
<evidence type="ECO:0000313" key="2">
    <source>
        <dbReference type="EMBL" id="KEH16101.1"/>
    </source>
</evidence>
<feature type="chain" id="PRO_5014498683" evidence="1">
    <location>
        <begin position="28"/>
        <end position="53"/>
    </location>
</feature>
<reference evidence="3" key="3">
    <citation type="submission" date="2015-06" db="UniProtKB">
        <authorList>
            <consortium name="EnsemblPlants"/>
        </authorList>
    </citation>
    <scope>IDENTIFICATION</scope>
    <source>
        <strain evidence="3">cv. Jemalong A17</strain>
    </source>
</reference>
<organism evidence="2 4">
    <name type="scientific">Medicago truncatula</name>
    <name type="common">Barrel medic</name>
    <name type="synonym">Medicago tribuloides</name>
    <dbReference type="NCBI Taxonomy" id="3880"/>
    <lineage>
        <taxon>Eukaryota</taxon>
        <taxon>Viridiplantae</taxon>
        <taxon>Streptophyta</taxon>
        <taxon>Embryophyta</taxon>
        <taxon>Tracheophyta</taxon>
        <taxon>Spermatophyta</taxon>
        <taxon>Magnoliopsida</taxon>
        <taxon>eudicotyledons</taxon>
        <taxon>Gunneridae</taxon>
        <taxon>Pentapetalae</taxon>
        <taxon>rosids</taxon>
        <taxon>fabids</taxon>
        <taxon>Fabales</taxon>
        <taxon>Fabaceae</taxon>
        <taxon>Papilionoideae</taxon>
        <taxon>50 kb inversion clade</taxon>
        <taxon>NPAAA clade</taxon>
        <taxon>Hologalegina</taxon>
        <taxon>IRL clade</taxon>
        <taxon>Trifolieae</taxon>
        <taxon>Medicago</taxon>
    </lineage>
</organism>
<keyword evidence="1" id="KW-0732">Signal</keyword>
<gene>
    <name evidence="2" type="ORF">MTR_0330s0030</name>
</gene>